<feature type="region of interest" description="Disordered" evidence="1">
    <location>
        <begin position="284"/>
        <end position="343"/>
    </location>
</feature>
<evidence type="ECO:0000313" key="3">
    <source>
        <dbReference type="Proteomes" id="UP001304895"/>
    </source>
</evidence>
<reference evidence="2" key="1">
    <citation type="journal article" date="2023" name="Mol. Phylogenet. Evol.">
        <title>Genome-scale phylogeny and comparative genomics of the fungal order Sordariales.</title>
        <authorList>
            <person name="Hensen N."/>
            <person name="Bonometti L."/>
            <person name="Westerberg I."/>
            <person name="Brannstrom I.O."/>
            <person name="Guillou S."/>
            <person name="Cros-Aarteil S."/>
            <person name="Calhoun S."/>
            <person name="Haridas S."/>
            <person name="Kuo A."/>
            <person name="Mondo S."/>
            <person name="Pangilinan J."/>
            <person name="Riley R."/>
            <person name="LaButti K."/>
            <person name="Andreopoulos B."/>
            <person name="Lipzen A."/>
            <person name="Chen C."/>
            <person name="Yan M."/>
            <person name="Daum C."/>
            <person name="Ng V."/>
            <person name="Clum A."/>
            <person name="Steindorff A."/>
            <person name="Ohm R.A."/>
            <person name="Martin F."/>
            <person name="Silar P."/>
            <person name="Natvig D.O."/>
            <person name="Lalanne C."/>
            <person name="Gautier V."/>
            <person name="Ament-Velasquez S.L."/>
            <person name="Kruys A."/>
            <person name="Hutchinson M.I."/>
            <person name="Powell A.J."/>
            <person name="Barry K."/>
            <person name="Miller A.N."/>
            <person name="Grigoriev I.V."/>
            <person name="Debuchy R."/>
            <person name="Gladieux P."/>
            <person name="Hiltunen Thoren M."/>
            <person name="Johannesson H."/>
        </authorList>
    </citation>
    <scope>NUCLEOTIDE SEQUENCE</scope>
    <source>
        <strain evidence="2">CBS 123565</strain>
    </source>
</reference>
<gene>
    <name evidence="2" type="ORF">BT67DRAFT_432891</name>
</gene>
<accession>A0AAN6UN51</accession>
<evidence type="ECO:0000313" key="2">
    <source>
        <dbReference type="EMBL" id="KAK4136112.1"/>
    </source>
</evidence>
<keyword evidence="3" id="KW-1185">Reference proteome</keyword>
<evidence type="ECO:0000256" key="1">
    <source>
        <dbReference type="SAM" id="MobiDB-lite"/>
    </source>
</evidence>
<proteinExistence type="predicted"/>
<dbReference type="EMBL" id="MU853404">
    <property type="protein sequence ID" value="KAK4136112.1"/>
    <property type="molecule type" value="Genomic_DNA"/>
</dbReference>
<sequence>MPSERHFTSLEPLSGDPSLLWGDFREPRLRRFPEPIEHLRLGRYLGCGIDGLVLKARVRGRTDPLAVKIFHFGDRPPPVYGATSYWAFERECINRALLDMITVSLRQAKLAGRQIYVRPRPAKLSHARNNLRAFCQQAVTRPQPQGFIPIESDPQLVGCLGWTEFKGSRINKHFRKARVPQEAKVDDDSYAAIVYQFVEEDTPDLDRIDSQVNFFHLAGFMIDRFNPTNWLGKGVLVDFSDIVPHHTGYRWWLPAYYAEQGLGFCRIPAERALEQRLLGPRPKWEPIQTGLRQGQRGSFLPAPSRRVRDGEVIPAPSPPTEKAPPVSGDQPIDGEDEADAEEGFGAQESKRYEAVLLHVAPVLPLENHFAMLAYYGGCVNSIPLTGTRL</sequence>
<name>A0AAN6UN51_9PEZI</name>
<dbReference type="AlphaFoldDB" id="A0AAN6UN51"/>
<comment type="caution">
    <text evidence="2">The sequence shown here is derived from an EMBL/GenBank/DDBJ whole genome shotgun (WGS) entry which is preliminary data.</text>
</comment>
<feature type="compositionally biased region" description="Acidic residues" evidence="1">
    <location>
        <begin position="332"/>
        <end position="342"/>
    </location>
</feature>
<organism evidence="2 3">
    <name type="scientific">Trichocladium antarcticum</name>
    <dbReference type="NCBI Taxonomy" id="1450529"/>
    <lineage>
        <taxon>Eukaryota</taxon>
        <taxon>Fungi</taxon>
        <taxon>Dikarya</taxon>
        <taxon>Ascomycota</taxon>
        <taxon>Pezizomycotina</taxon>
        <taxon>Sordariomycetes</taxon>
        <taxon>Sordariomycetidae</taxon>
        <taxon>Sordariales</taxon>
        <taxon>Chaetomiaceae</taxon>
        <taxon>Trichocladium</taxon>
    </lineage>
</organism>
<dbReference type="Proteomes" id="UP001304895">
    <property type="component" value="Unassembled WGS sequence"/>
</dbReference>
<reference evidence="2" key="2">
    <citation type="submission" date="2023-05" db="EMBL/GenBank/DDBJ databases">
        <authorList>
            <consortium name="Lawrence Berkeley National Laboratory"/>
            <person name="Steindorff A."/>
            <person name="Hensen N."/>
            <person name="Bonometti L."/>
            <person name="Westerberg I."/>
            <person name="Brannstrom I.O."/>
            <person name="Guillou S."/>
            <person name="Cros-Aarteil S."/>
            <person name="Calhoun S."/>
            <person name="Haridas S."/>
            <person name="Kuo A."/>
            <person name="Mondo S."/>
            <person name="Pangilinan J."/>
            <person name="Riley R."/>
            <person name="Labutti K."/>
            <person name="Andreopoulos B."/>
            <person name="Lipzen A."/>
            <person name="Chen C."/>
            <person name="Yanf M."/>
            <person name="Daum C."/>
            <person name="Ng V."/>
            <person name="Clum A."/>
            <person name="Ohm R."/>
            <person name="Martin F."/>
            <person name="Silar P."/>
            <person name="Natvig D."/>
            <person name="Lalanne C."/>
            <person name="Gautier V."/>
            <person name="Ament-Velasquez S.L."/>
            <person name="Kruys A."/>
            <person name="Hutchinson M.I."/>
            <person name="Powell A.J."/>
            <person name="Barry K."/>
            <person name="Miller A.N."/>
            <person name="Grigoriev I.V."/>
            <person name="Debuchy R."/>
            <person name="Gladieux P."/>
            <person name="Thoren M.H."/>
            <person name="Johannesson H."/>
        </authorList>
    </citation>
    <scope>NUCLEOTIDE SEQUENCE</scope>
    <source>
        <strain evidence="2">CBS 123565</strain>
    </source>
</reference>
<protein>
    <submittedName>
        <fullName evidence="2">Uncharacterized protein</fullName>
    </submittedName>
</protein>